<protein>
    <recommendedName>
        <fullName evidence="3">F5/8 type C domain-containing protein</fullName>
    </recommendedName>
</protein>
<dbReference type="EMBL" id="MN739922">
    <property type="protein sequence ID" value="QHT77868.1"/>
    <property type="molecule type" value="Genomic_DNA"/>
</dbReference>
<proteinExistence type="predicted"/>
<sequence>MSLIKLLPLPNDISFNKNNMNISGFSGNDSFRNGSYIVTTSSFKDDSTQPYNVFNNNASIWCCGVKGSSQNTDNTKYNYINNPYNEAVPSSFIGGENSPDASTYWRTHINHIQNKTNTIYGEWIQIQLPYPIYLSKYKITSITKEGLDKFGFSSQGITDNKYLKPYKYALLSSNDGKKWNLLDRVTNPSTDTFTINNVIKSSYYRIIISQLTGGAKIKLPVALTGLELYGVDNIIDSTNRVESFNNYSSYSSQLNSSPYKNTMSCGSCGIKAYSKSDVISTNRILENFQMKREPYTALTGNIDLNSNILYQQGNAFISKRDELLNNSLYDYSGNILYTNHGNTSIRQATIEDAKEYNEEERNVFILGTISVAIVAIGFIIVSVSE</sequence>
<keyword evidence="1" id="KW-0472">Membrane</keyword>
<name>A0A6C0HBA4_9ZZZZ</name>
<organism evidence="2">
    <name type="scientific">viral metagenome</name>
    <dbReference type="NCBI Taxonomy" id="1070528"/>
    <lineage>
        <taxon>unclassified sequences</taxon>
        <taxon>metagenomes</taxon>
        <taxon>organismal metagenomes</taxon>
    </lineage>
</organism>
<dbReference type="SUPFAM" id="SSF49785">
    <property type="entry name" value="Galactose-binding domain-like"/>
    <property type="match status" value="1"/>
</dbReference>
<feature type="transmembrane region" description="Helical" evidence="1">
    <location>
        <begin position="363"/>
        <end position="383"/>
    </location>
</feature>
<reference evidence="2" key="1">
    <citation type="journal article" date="2020" name="Nature">
        <title>Giant virus diversity and host interactions through global metagenomics.</title>
        <authorList>
            <person name="Schulz F."/>
            <person name="Roux S."/>
            <person name="Paez-Espino D."/>
            <person name="Jungbluth S."/>
            <person name="Walsh D.A."/>
            <person name="Denef V.J."/>
            <person name="McMahon K.D."/>
            <person name="Konstantinidis K.T."/>
            <person name="Eloe-Fadrosh E.A."/>
            <person name="Kyrpides N.C."/>
            <person name="Woyke T."/>
        </authorList>
    </citation>
    <scope>NUCLEOTIDE SEQUENCE</scope>
    <source>
        <strain evidence="2">GVMAG-M-3300023179-90</strain>
    </source>
</reference>
<dbReference type="InterPro" id="IPR008979">
    <property type="entry name" value="Galactose-bd-like_sf"/>
</dbReference>
<keyword evidence="1" id="KW-0812">Transmembrane</keyword>
<dbReference type="AlphaFoldDB" id="A0A6C0HBA4"/>
<accession>A0A6C0HBA4</accession>
<evidence type="ECO:0008006" key="3">
    <source>
        <dbReference type="Google" id="ProtNLM"/>
    </source>
</evidence>
<evidence type="ECO:0000256" key="1">
    <source>
        <dbReference type="SAM" id="Phobius"/>
    </source>
</evidence>
<keyword evidence="1" id="KW-1133">Transmembrane helix</keyword>
<evidence type="ECO:0000313" key="2">
    <source>
        <dbReference type="EMBL" id="QHT77868.1"/>
    </source>
</evidence>
<dbReference type="Gene3D" id="2.60.120.260">
    <property type="entry name" value="Galactose-binding domain-like"/>
    <property type="match status" value="1"/>
</dbReference>